<evidence type="ECO:0000313" key="9">
    <source>
        <dbReference type="EMBL" id="CAB4129456.1"/>
    </source>
</evidence>
<keyword evidence="5" id="KW-1229">Viral tail sheath protein</keyword>
<evidence type="ECO:0000256" key="6">
    <source>
        <dbReference type="ARBA" id="ARBA00023009"/>
    </source>
</evidence>
<feature type="domain" description="Tail sheath protein C-terminal" evidence="8">
    <location>
        <begin position="659"/>
        <end position="759"/>
    </location>
</feature>
<keyword evidence="6" id="KW-1171">Viral genome ejection through host cell envelope</keyword>
<dbReference type="InterPro" id="IPR052042">
    <property type="entry name" value="Tail_sheath_structural"/>
</dbReference>
<comment type="similarity">
    <text evidence="1">Belongs to the myoviridae tail sheath protein family.</text>
</comment>
<dbReference type="GO" id="GO:0098027">
    <property type="term" value="C:virus tail, sheath"/>
    <property type="evidence" value="ECO:0007669"/>
    <property type="project" value="UniProtKB-KW"/>
</dbReference>
<dbReference type="PANTHER" id="PTHR35861">
    <property type="match status" value="1"/>
</dbReference>
<dbReference type="EMBL" id="LR796236">
    <property type="protein sequence ID" value="CAB4129456.1"/>
    <property type="molecule type" value="Genomic_DNA"/>
</dbReference>
<reference evidence="9" key="1">
    <citation type="submission" date="2020-04" db="EMBL/GenBank/DDBJ databases">
        <authorList>
            <person name="Chiriac C."/>
            <person name="Salcher M."/>
            <person name="Ghai R."/>
            <person name="Kavagutti S V."/>
        </authorList>
    </citation>
    <scope>NUCLEOTIDE SEQUENCE</scope>
</reference>
<dbReference type="InterPro" id="IPR020287">
    <property type="entry name" value="Tail_sheath_C"/>
</dbReference>
<dbReference type="InterPro" id="IPR023366">
    <property type="entry name" value="ATP_synth_asu-like_sf"/>
</dbReference>
<organism evidence="9">
    <name type="scientific">uncultured Caudovirales phage</name>
    <dbReference type="NCBI Taxonomy" id="2100421"/>
    <lineage>
        <taxon>Viruses</taxon>
        <taxon>Duplodnaviria</taxon>
        <taxon>Heunggongvirae</taxon>
        <taxon>Uroviricota</taxon>
        <taxon>Caudoviricetes</taxon>
        <taxon>Peduoviridae</taxon>
        <taxon>Maltschvirus</taxon>
        <taxon>Maltschvirus maltsch</taxon>
    </lineage>
</organism>
<dbReference type="Gene3D" id="3.40.50.11780">
    <property type="match status" value="2"/>
</dbReference>
<evidence type="ECO:0000256" key="3">
    <source>
        <dbReference type="ARBA" id="ARBA00022732"/>
    </source>
</evidence>
<evidence type="ECO:0000256" key="4">
    <source>
        <dbReference type="ARBA" id="ARBA00022766"/>
    </source>
</evidence>
<dbReference type="GO" id="GO:0099000">
    <property type="term" value="P:symbiont genome ejection through host cell envelope, contractile tail mechanism"/>
    <property type="evidence" value="ECO:0007669"/>
    <property type="project" value="UniProtKB-KW"/>
</dbReference>
<accession>A0A6J5L891</accession>
<dbReference type="PANTHER" id="PTHR35861:SF1">
    <property type="entry name" value="PHAGE TAIL SHEATH PROTEIN"/>
    <property type="match status" value="1"/>
</dbReference>
<sequence>MATYNRPGVYLEEVASSFPVTSSPSATVATFIGPAVKGPLQPTLATSWNQFTSLFGDIAANAADKDLAIAAYLFFANGGSQCYIQRVVVTTAANSGAVTTNSTSLSIASATSLNTSDGGNSGSITSANAIGAVITGTGIPSGTLITAVDGTTLTLSQAASVPANTILTVSTVTSASVNIVGNTTAGNQSTIATQTPSTSGTAITLTTSAAHGLTVGQTVVIAGTVSTSATPTTAYNGTFTVTAVPTSTTFVVTNLLSPSAAITTAGTVTTPSANVELTITAKNPGAWSNGLYYEITNSTTNTSYPGKYFNLAIYVGTTGQSSIVERFTDLTLLSSDSSYAPTVINASSNYVVASDPRAAYHTASTWASTATPLTTGLVTQAAVSKTSTSSSATVTLTTNANINVGMTVIGNGVTTGTVVSGYNSGTNVVTMKDASGSAASLSIPASTNLLFVNAALTGGSDGVLVNNNAIAAPSLLAKLDVIGQPLLLNAPGVSDATNVNTLLNYAYTRGDAFVIIDPVAGTSDVTSELSLANTYTGGTAGTDALGFGAVYYPNLTIPNPSSNVNGATLTAYPGGAVAAKYVTTDASRGVFKSPAGLDARLAGVVAVPTLTNTELDYLNNGTTSPSTFASATPVNAIRYIPGSGIVVMGARTLSSSYASRYVSVRRSLIYLRKILTDLTSFALFEANDQRLWNRLQTTCESTLINFWQAGGLKGATVNDAFYVKSDSTLNTSASIAAGEVHLEIGVALQRPAEFIVIRISQYDSGSVVTIL</sequence>
<evidence type="ECO:0000259" key="8">
    <source>
        <dbReference type="Pfam" id="PF17482"/>
    </source>
</evidence>
<protein>
    <submittedName>
        <fullName evidence="9">Phage tail sheath C-terminal domain containing protein</fullName>
    </submittedName>
</protein>
<proteinExistence type="inferred from homology"/>
<evidence type="ECO:0000256" key="5">
    <source>
        <dbReference type="ARBA" id="ARBA00023003"/>
    </source>
</evidence>
<keyword evidence="3" id="KW-1227">Viral tail protein</keyword>
<dbReference type="Gene3D" id="2.40.30.20">
    <property type="match status" value="1"/>
</dbReference>
<evidence type="ECO:0000256" key="7">
    <source>
        <dbReference type="ARBA" id="ARBA00023296"/>
    </source>
</evidence>
<keyword evidence="7" id="KW-1160">Virus entry into host cell</keyword>
<evidence type="ECO:0000256" key="1">
    <source>
        <dbReference type="ARBA" id="ARBA00008005"/>
    </source>
</evidence>
<keyword evidence="5" id="KW-0946">Virion</keyword>
<keyword evidence="2" id="KW-1162">Viral penetration into host cytoplasm</keyword>
<dbReference type="Pfam" id="PF17482">
    <property type="entry name" value="Phage_sheath_1C"/>
    <property type="match status" value="1"/>
</dbReference>
<evidence type="ECO:0000256" key="2">
    <source>
        <dbReference type="ARBA" id="ARBA00022595"/>
    </source>
</evidence>
<keyword evidence="4" id="KW-1242">Viral contractile tail ejection system</keyword>
<gene>
    <name evidence="9" type="ORF">UFOVP115_20</name>
</gene>
<name>A0A6J5L891_9CAUD</name>